<keyword evidence="2" id="KW-0255">Endonuclease</keyword>
<accession>A0A172JIH1</accession>
<evidence type="ECO:0000313" key="3">
    <source>
        <dbReference type="Proteomes" id="UP000202618"/>
    </source>
</evidence>
<protein>
    <submittedName>
        <fullName evidence="2">Hef-like homing endonuclease</fullName>
    </submittedName>
</protein>
<dbReference type="InterPro" id="IPR025487">
    <property type="entry name" value="DUF4379"/>
</dbReference>
<dbReference type="CDD" id="cd22328">
    <property type="entry name" value="Hef-like"/>
    <property type="match status" value="1"/>
</dbReference>
<keyword evidence="2" id="KW-0540">Nuclease</keyword>
<dbReference type="Proteomes" id="UP000202618">
    <property type="component" value="Segment"/>
</dbReference>
<feature type="domain" description="Treble clef zinc finger" evidence="1">
    <location>
        <begin position="229"/>
        <end position="260"/>
    </location>
</feature>
<dbReference type="GO" id="GO:0004519">
    <property type="term" value="F:endonuclease activity"/>
    <property type="evidence" value="ECO:0007669"/>
    <property type="project" value="UniProtKB-KW"/>
</dbReference>
<keyword evidence="2" id="KW-0378">Hydrolase</keyword>
<dbReference type="EMBL" id="KU878088">
    <property type="protein sequence ID" value="AMS01349.1"/>
    <property type="molecule type" value="Genomic_DNA"/>
</dbReference>
<evidence type="ECO:0000313" key="2">
    <source>
        <dbReference type="EMBL" id="AMS01349.1"/>
    </source>
</evidence>
<gene>
    <name evidence="2" type="ORF">AR9_g265</name>
</gene>
<proteinExistence type="predicted"/>
<dbReference type="KEGG" id="vg:29058983"/>
<evidence type="ECO:0000259" key="1">
    <source>
        <dbReference type="Pfam" id="PF14311"/>
    </source>
</evidence>
<reference evidence="2 3" key="1">
    <citation type="journal article" date="2016" name="Virology">
        <title>The genome of AR9, a giant transducing Bacillus phage encoding two multisubunit RNA polymerases.</title>
        <authorList>
            <person name="Lavysh D."/>
            <person name="Sokolova M."/>
            <person name="Minakhin L."/>
            <person name="Yakunina M."/>
            <person name="Artamonova T."/>
            <person name="Kozyavkin S."/>
            <person name="Makarova K.S."/>
            <person name="Koonin E.V."/>
            <person name="Severinov K."/>
        </authorList>
    </citation>
    <scope>NUCLEOTIDE SEQUENCE [LARGE SCALE GENOMIC DNA]</scope>
</reference>
<dbReference type="Gene3D" id="3.40.960.10">
    <property type="entry name" value="VSR Endonuclease"/>
    <property type="match status" value="1"/>
</dbReference>
<sequence length="565" mass="67178">MENFYSKKELAELTGKAIKTLERFMTKNNIESSFSKGVKKYYNEEVKNFLINNFKKKSFEETVKEINDQLFKICGYYPYIINSFKDGKYNVTCNFCKDTFDIKRSNMKNGAIKEDGLRYHMCRTCGQKRSNIANTKDIEHFEEKIKEKYGFLPYEILEFTKLSGKCKLKCKKCNYIFTAIAGNILVTKNKVYCPSCNNKKRSNKNYQERLNEIFNGNLIALEEYKGRRVPIMHKCLICNNKWKADPNNRLNGEGCPKCSNIFTQSKGEKEIIDFISENYKGEIILRNRTILNGKELDIYLPELKIAIEYDGLYWHNEKHKGKNYHIDKTRKCKEHGVRLIHVFEDEWVNKNELVKFKLLHILGINNQEKIYARKCYIEEIDSSLKNEFLERNHIQGKDNASIKLGLWLPKEDGDELIAIMTFVKRRLALGSKHKGEFDYELSRFATDRDYRAIGAFGKLFKYFIKNYEYDSIITYADIRWSEGNVYIKNDFEYTHNSRPNYWYVDRNDGTKRIHRFNFRKQELKNKFPELYDNGLTEFEIMDNTNFYRIWDCGNMVFKYEKKNKG</sequence>
<dbReference type="OrthoDB" id="8at1623309"/>
<dbReference type="GeneID" id="29058983"/>
<organism evidence="2 3">
    <name type="scientific">Bacillus phage AR9</name>
    <dbReference type="NCBI Taxonomy" id="1815509"/>
    <lineage>
        <taxon>Viruses</taxon>
        <taxon>Duplodnaviria</taxon>
        <taxon>Heunggongvirae</taxon>
        <taxon>Uroviricota</taxon>
        <taxon>Caudoviricetes</taxon>
        <taxon>Takahashivirus</taxon>
        <taxon>Bacillus phage PBS1</taxon>
    </lineage>
</organism>
<dbReference type="Pfam" id="PF14311">
    <property type="entry name" value="DUF4379"/>
    <property type="match status" value="1"/>
</dbReference>
<dbReference type="SUPFAM" id="SSF52980">
    <property type="entry name" value="Restriction endonuclease-like"/>
    <property type="match status" value="1"/>
</dbReference>
<dbReference type="InterPro" id="IPR011335">
    <property type="entry name" value="Restrct_endonuc-II-like"/>
</dbReference>
<name>A0A172JIH1_BPPB1</name>
<dbReference type="RefSeq" id="YP_009283169.1">
    <property type="nucleotide sequence ID" value="NC_031039.1"/>
</dbReference>